<dbReference type="STRING" id="180332.GCA_000797495_05002"/>
<keyword evidence="2" id="KW-0805">Transcription regulation</keyword>
<dbReference type="Gene3D" id="1.10.10.10">
    <property type="entry name" value="Winged helix-like DNA-binding domain superfamily/Winged helix DNA-binding domain"/>
    <property type="match status" value="1"/>
</dbReference>
<dbReference type="PRINTS" id="PR00039">
    <property type="entry name" value="HTHLYSR"/>
</dbReference>
<dbReference type="PANTHER" id="PTHR30346">
    <property type="entry name" value="TRANSCRIPTIONAL DUAL REGULATOR HCAR-RELATED"/>
    <property type="match status" value="1"/>
</dbReference>
<dbReference type="GO" id="GO:0003700">
    <property type="term" value="F:DNA-binding transcription factor activity"/>
    <property type="evidence" value="ECO:0007669"/>
    <property type="project" value="InterPro"/>
</dbReference>
<evidence type="ECO:0000256" key="3">
    <source>
        <dbReference type="ARBA" id="ARBA00023125"/>
    </source>
</evidence>
<evidence type="ECO:0000256" key="4">
    <source>
        <dbReference type="ARBA" id="ARBA00023163"/>
    </source>
</evidence>
<accession>A0A4U8Q7Y2</accession>
<evidence type="ECO:0000256" key="2">
    <source>
        <dbReference type="ARBA" id="ARBA00023015"/>
    </source>
</evidence>
<name>A0A4U8Q7Y2_9FIRM</name>
<dbReference type="Pfam" id="PF03466">
    <property type="entry name" value="LysR_substrate"/>
    <property type="match status" value="1"/>
</dbReference>
<dbReference type="SUPFAM" id="SSF46785">
    <property type="entry name" value="Winged helix' DNA-binding domain"/>
    <property type="match status" value="1"/>
</dbReference>
<organism evidence="6 7">
    <name type="scientific">Robinsoniella peoriensis</name>
    <dbReference type="NCBI Taxonomy" id="180332"/>
    <lineage>
        <taxon>Bacteria</taxon>
        <taxon>Bacillati</taxon>
        <taxon>Bacillota</taxon>
        <taxon>Clostridia</taxon>
        <taxon>Lachnospirales</taxon>
        <taxon>Lachnospiraceae</taxon>
        <taxon>Robinsoniella</taxon>
    </lineage>
</organism>
<evidence type="ECO:0000259" key="5">
    <source>
        <dbReference type="PROSITE" id="PS50931"/>
    </source>
</evidence>
<keyword evidence="3" id="KW-0238">DNA-binding</keyword>
<evidence type="ECO:0000256" key="1">
    <source>
        <dbReference type="ARBA" id="ARBA00009437"/>
    </source>
</evidence>
<dbReference type="PANTHER" id="PTHR30346:SF28">
    <property type="entry name" value="HTH-TYPE TRANSCRIPTIONAL REGULATOR CYNR"/>
    <property type="match status" value="1"/>
</dbReference>
<protein>
    <submittedName>
        <fullName evidence="6">HTH-type transcriptional regulator GltC</fullName>
    </submittedName>
</protein>
<dbReference type="GO" id="GO:0003677">
    <property type="term" value="F:DNA binding"/>
    <property type="evidence" value="ECO:0007669"/>
    <property type="project" value="UniProtKB-KW"/>
</dbReference>
<dbReference type="InterPro" id="IPR005119">
    <property type="entry name" value="LysR_subst-bd"/>
</dbReference>
<dbReference type="InterPro" id="IPR036390">
    <property type="entry name" value="WH_DNA-bd_sf"/>
</dbReference>
<comment type="caution">
    <text evidence="6">The sequence shown here is derived from an EMBL/GenBank/DDBJ whole genome shotgun (WGS) entry which is preliminary data.</text>
</comment>
<dbReference type="PROSITE" id="PS50931">
    <property type="entry name" value="HTH_LYSR"/>
    <property type="match status" value="1"/>
</dbReference>
<evidence type="ECO:0000313" key="7">
    <source>
        <dbReference type="Proteomes" id="UP000306509"/>
    </source>
</evidence>
<dbReference type="SUPFAM" id="SSF53850">
    <property type="entry name" value="Periplasmic binding protein-like II"/>
    <property type="match status" value="1"/>
</dbReference>
<sequence>MNLNQLYYFQTVARLQHFSKAADELHISQPSLSYAMSSLEKELETCLFEKQGRNVVLTKYGKFFLEHVDRSLEELEAGIRQLKKYTSNTKGQIDIGYVYPLAPRYIPKMARSFLDLPENKDVNFTFYQGITSALVSGLKSEKYDLIFASQVPAETDLEFVSLIEHALSVIVPLNHPLANFDRIHFHEISNYPLVVYNKETGLGQLTLKLFNISNIEPQIICEAENEQALYGLVSEGFGISLAAVIPEINLYQVKAIPVIEGYCKRHIHMAYLRNHYQTPAMKRFIEYVKSHEFEI</sequence>
<comment type="similarity">
    <text evidence="1">Belongs to the LysR transcriptional regulatory family.</text>
</comment>
<dbReference type="AlphaFoldDB" id="A0A4U8Q7Y2"/>
<dbReference type="InterPro" id="IPR036388">
    <property type="entry name" value="WH-like_DNA-bd_sf"/>
</dbReference>
<dbReference type="EMBL" id="QGQD01000051">
    <property type="protein sequence ID" value="TLD00629.1"/>
    <property type="molecule type" value="Genomic_DNA"/>
</dbReference>
<dbReference type="InterPro" id="IPR000847">
    <property type="entry name" value="LysR_HTH_N"/>
</dbReference>
<evidence type="ECO:0000313" key="6">
    <source>
        <dbReference type="EMBL" id="TLD00629.1"/>
    </source>
</evidence>
<dbReference type="Gene3D" id="3.40.190.290">
    <property type="match status" value="1"/>
</dbReference>
<reference evidence="6 7" key="1">
    <citation type="journal article" date="2019" name="Anaerobe">
        <title>Detection of Robinsoniella peoriensis in multiple bone samples of a trauma patient.</title>
        <authorList>
            <person name="Schrottner P."/>
            <person name="Hartwich K."/>
            <person name="Bunk B."/>
            <person name="Schober I."/>
            <person name="Helbig S."/>
            <person name="Rudolph W.W."/>
            <person name="Gunzer F."/>
        </authorList>
    </citation>
    <scope>NUCLEOTIDE SEQUENCE [LARGE SCALE GENOMIC DNA]</scope>
    <source>
        <strain evidence="6 7">DSM 106044</strain>
    </source>
</reference>
<dbReference type="GO" id="GO:0032993">
    <property type="term" value="C:protein-DNA complex"/>
    <property type="evidence" value="ECO:0007669"/>
    <property type="project" value="TreeGrafter"/>
</dbReference>
<keyword evidence="7" id="KW-1185">Reference proteome</keyword>
<dbReference type="FunFam" id="1.10.10.10:FF:000001">
    <property type="entry name" value="LysR family transcriptional regulator"/>
    <property type="match status" value="1"/>
</dbReference>
<gene>
    <name evidence="6" type="primary">gltC_1</name>
    <name evidence="6" type="ORF">DSM106044_02461</name>
</gene>
<dbReference type="RefSeq" id="WP_027296228.1">
    <property type="nucleotide sequence ID" value="NZ_CABMJZ010000022.1"/>
</dbReference>
<dbReference type="OrthoDB" id="1652954at2"/>
<proteinExistence type="inferred from homology"/>
<keyword evidence="4" id="KW-0804">Transcription</keyword>
<dbReference type="Pfam" id="PF00126">
    <property type="entry name" value="HTH_1"/>
    <property type="match status" value="1"/>
</dbReference>
<feature type="domain" description="HTH lysR-type" evidence="5">
    <location>
        <begin position="1"/>
        <end position="58"/>
    </location>
</feature>
<dbReference type="Proteomes" id="UP000306509">
    <property type="component" value="Unassembled WGS sequence"/>
</dbReference>